<dbReference type="Proteomes" id="UP000198636">
    <property type="component" value="Unassembled WGS sequence"/>
</dbReference>
<dbReference type="AlphaFoldDB" id="A0A1G5KDM9"/>
<feature type="signal peptide" evidence="2">
    <location>
        <begin position="1"/>
        <end position="25"/>
    </location>
</feature>
<keyword evidence="2" id="KW-0732">Signal</keyword>
<evidence type="ECO:0000256" key="1">
    <source>
        <dbReference type="SAM" id="Phobius"/>
    </source>
</evidence>
<evidence type="ECO:0000313" key="4">
    <source>
        <dbReference type="Proteomes" id="UP000198636"/>
    </source>
</evidence>
<keyword evidence="1" id="KW-0472">Membrane</keyword>
<keyword evidence="1" id="KW-0812">Transmembrane</keyword>
<gene>
    <name evidence="3" type="ORF">SAMN03080606_03371</name>
</gene>
<feature type="transmembrane region" description="Helical" evidence="1">
    <location>
        <begin position="584"/>
        <end position="605"/>
    </location>
</feature>
<protein>
    <recommendedName>
        <fullName evidence="5">Phosphoglyceromutase</fullName>
    </recommendedName>
</protein>
<accession>A0A1G5KDM9</accession>
<dbReference type="STRING" id="1120976.SAMN03080606_03371"/>
<evidence type="ECO:0000256" key="2">
    <source>
        <dbReference type="SAM" id="SignalP"/>
    </source>
</evidence>
<feature type="transmembrane region" description="Helical" evidence="1">
    <location>
        <begin position="539"/>
        <end position="572"/>
    </location>
</feature>
<dbReference type="InterPro" id="IPR017850">
    <property type="entry name" value="Alkaline_phosphatase_core_sf"/>
</dbReference>
<evidence type="ECO:0008006" key="5">
    <source>
        <dbReference type="Google" id="ProtNLM"/>
    </source>
</evidence>
<keyword evidence="4" id="KW-1185">Reference proteome</keyword>
<proteinExistence type="predicted"/>
<reference evidence="3 4" key="1">
    <citation type="submission" date="2016-10" db="EMBL/GenBank/DDBJ databases">
        <authorList>
            <person name="de Groot N.N."/>
        </authorList>
    </citation>
    <scope>NUCLEOTIDE SEQUENCE [LARGE SCALE GENOMIC DNA]</scope>
    <source>
        <strain evidence="3 4">DSM 18978</strain>
    </source>
</reference>
<feature type="transmembrane region" description="Helical" evidence="1">
    <location>
        <begin position="412"/>
        <end position="433"/>
    </location>
</feature>
<feature type="transmembrane region" description="Helical" evidence="1">
    <location>
        <begin position="675"/>
        <end position="695"/>
    </location>
</feature>
<feature type="transmembrane region" description="Helical" evidence="1">
    <location>
        <begin position="701"/>
        <end position="720"/>
    </location>
</feature>
<feature type="transmembrane region" description="Helical" evidence="1">
    <location>
        <begin position="644"/>
        <end position="663"/>
    </location>
</feature>
<dbReference type="SUPFAM" id="SSF53649">
    <property type="entry name" value="Alkaline phosphatase-like"/>
    <property type="match status" value="1"/>
</dbReference>
<organism evidence="3 4">
    <name type="scientific">Alkaliphilus peptidifermentans DSM 18978</name>
    <dbReference type="NCBI Taxonomy" id="1120976"/>
    <lineage>
        <taxon>Bacteria</taxon>
        <taxon>Bacillati</taxon>
        <taxon>Bacillota</taxon>
        <taxon>Clostridia</taxon>
        <taxon>Peptostreptococcales</taxon>
        <taxon>Natronincolaceae</taxon>
        <taxon>Alkaliphilus</taxon>
    </lineage>
</organism>
<feature type="chain" id="PRO_5038367525" description="Phosphoglyceromutase" evidence="2">
    <location>
        <begin position="26"/>
        <end position="729"/>
    </location>
</feature>
<sequence>MKYYKISLISLVLTMFMCTSYSVNNPIMEVDQVDQINQVVMIVVNRCDLKQLYTMTQIQHIMDNGYVGLMNTRVSGRNSEAKAYATIGWGTRAEASLETAIFHNVDEEIASIYKRRTGKEVPGVGIVNTNIHKLIELNRRGEFNSSPGALGEQLRLAGLNTAVIGNSDTDDRQDRVAGYLAMDSNGYIDMGDISSRSISEDISRPFGIKTDYEELLLTFDEVNNKASFIVIETGDMNRLEAYKGNLTPFAYQTHKEMILSEINSFIKVLVSKIDFNRTMLMLVVPYPSEEASEYGARLTPVVFYFGGSEGGLLTSDTTRREGVIGNIDIAPTVLNYLNVANARNMTGRNIALIDRDEAYEYISLLNKQIVNTSRQRYRVLYSFAVFEMLISILALLAIIFRKKLNRSLRDIISLLLLGTIIPPLAFLVIPIFGYKTATIIYFLLITITALIVITTYYLLNRNPIKIIVVSSGIILLALTLDILTGQHLIKQSIMGYDPIIGARYYGIGNEYAGILIGSSLVFSTALIEYNKRYIKLIPILYIALVMAIGLPIWGANVGATITATVSFLFASLRLYSKKVKLKSWVLIAAIVTFIVTVMALIDLFLLEKQSHLASAIQQIINGGPMVVIQILTRKVAMNIRVMGVTIWSRVLLIAIVILGILFYKPTGLFKRISNTYPKLAVGWSSILIAGGVGFLVNDSGVVTAAMSAIYLTTTILYLLINDIYIEVKD</sequence>
<dbReference type="OrthoDB" id="3199331at2"/>
<feature type="transmembrane region" description="Helical" evidence="1">
    <location>
        <begin position="439"/>
        <end position="459"/>
    </location>
</feature>
<keyword evidence="1" id="KW-1133">Transmembrane helix</keyword>
<feature type="transmembrane region" description="Helical" evidence="1">
    <location>
        <begin position="379"/>
        <end position="400"/>
    </location>
</feature>
<feature type="transmembrane region" description="Helical" evidence="1">
    <location>
        <begin position="466"/>
        <end position="489"/>
    </location>
</feature>
<evidence type="ECO:0000313" key="3">
    <source>
        <dbReference type="EMBL" id="SCY98130.1"/>
    </source>
</evidence>
<dbReference type="RefSeq" id="WP_091545808.1">
    <property type="nucleotide sequence ID" value="NZ_FMUS01000026.1"/>
</dbReference>
<feature type="transmembrane region" description="Helical" evidence="1">
    <location>
        <begin position="509"/>
        <end position="527"/>
    </location>
</feature>
<name>A0A1G5KDM9_9FIRM</name>
<dbReference type="EMBL" id="FMUS01000026">
    <property type="protein sequence ID" value="SCY98130.1"/>
    <property type="molecule type" value="Genomic_DNA"/>
</dbReference>